<accession>A0ACB7RZU7</accession>
<reference evidence="1" key="1">
    <citation type="submission" date="2020-05" db="EMBL/GenBank/DDBJ databases">
        <title>Large-scale comparative analyses of tick genomes elucidate their genetic diversity and vector capacities.</title>
        <authorList>
            <person name="Jia N."/>
            <person name="Wang J."/>
            <person name="Shi W."/>
            <person name="Du L."/>
            <person name="Sun Y."/>
            <person name="Zhan W."/>
            <person name="Jiang J."/>
            <person name="Wang Q."/>
            <person name="Zhang B."/>
            <person name="Ji P."/>
            <person name="Sakyi L.B."/>
            <person name="Cui X."/>
            <person name="Yuan T."/>
            <person name="Jiang B."/>
            <person name="Yang W."/>
            <person name="Lam T.T.-Y."/>
            <person name="Chang Q."/>
            <person name="Ding S."/>
            <person name="Wang X."/>
            <person name="Zhu J."/>
            <person name="Ruan X."/>
            <person name="Zhao L."/>
            <person name="Wei J."/>
            <person name="Que T."/>
            <person name="Du C."/>
            <person name="Cheng J."/>
            <person name="Dai P."/>
            <person name="Han X."/>
            <person name="Huang E."/>
            <person name="Gao Y."/>
            <person name="Liu J."/>
            <person name="Shao H."/>
            <person name="Ye R."/>
            <person name="Li L."/>
            <person name="Wei W."/>
            <person name="Wang X."/>
            <person name="Wang C."/>
            <person name="Yang T."/>
            <person name="Huo Q."/>
            <person name="Li W."/>
            <person name="Guo W."/>
            <person name="Chen H."/>
            <person name="Zhou L."/>
            <person name="Ni X."/>
            <person name="Tian J."/>
            <person name="Zhou Y."/>
            <person name="Sheng Y."/>
            <person name="Liu T."/>
            <person name="Pan Y."/>
            <person name="Xia L."/>
            <person name="Li J."/>
            <person name="Zhao F."/>
            <person name="Cao W."/>
        </authorList>
    </citation>
    <scope>NUCLEOTIDE SEQUENCE</scope>
    <source>
        <strain evidence="1">Hyas-2018</strain>
    </source>
</reference>
<keyword evidence="2" id="KW-1185">Reference proteome</keyword>
<dbReference type="EMBL" id="CM023486">
    <property type="protein sequence ID" value="KAH6927186.1"/>
    <property type="molecule type" value="Genomic_DNA"/>
</dbReference>
<organism evidence="1 2">
    <name type="scientific">Hyalomma asiaticum</name>
    <name type="common">Tick</name>
    <dbReference type="NCBI Taxonomy" id="266040"/>
    <lineage>
        <taxon>Eukaryota</taxon>
        <taxon>Metazoa</taxon>
        <taxon>Ecdysozoa</taxon>
        <taxon>Arthropoda</taxon>
        <taxon>Chelicerata</taxon>
        <taxon>Arachnida</taxon>
        <taxon>Acari</taxon>
        <taxon>Parasitiformes</taxon>
        <taxon>Ixodida</taxon>
        <taxon>Ixodoidea</taxon>
        <taxon>Ixodidae</taxon>
        <taxon>Hyalomminae</taxon>
        <taxon>Hyalomma</taxon>
    </lineage>
</organism>
<sequence length="102" mass="11609">MPTESGDQTAGGGGQSGHRPRLQAFRERFLSCKPVQRFLDWYGQFWGDDEEERKLHEADADDGFVNWFCLPFFVTRRSRCAVSKNVETESLGGTDAALSQRY</sequence>
<dbReference type="Proteomes" id="UP000821845">
    <property type="component" value="Chromosome 6"/>
</dbReference>
<protein>
    <submittedName>
        <fullName evidence="1">Uncharacterized protein</fullName>
    </submittedName>
</protein>
<evidence type="ECO:0000313" key="1">
    <source>
        <dbReference type="EMBL" id="KAH6927186.1"/>
    </source>
</evidence>
<comment type="caution">
    <text evidence="1">The sequence shown here is derived from an EMBL/GenBank/DDBJ whole genome shotgun (WGS) entry which is preliminary data.</text>
</comment>
<evidence type="ECO:0000313" key="2">
    <source>
        <dbReference type="Proteomes" id="UP000821845"/>
    </source>
</evidence>
<proteinExistence type="predicted"/>
<name>A0ACB7RZU7_HYAAI</name>
<gene>
    <name evidence="1" type="ORF">HPB50_000208</name>
</gene>